<dbReference type="Proteomes" id="UP000281553">
    <property type="component" value="Unassembled WGS sequence"/>
</dbReference>
<evidence type="ECO:0000256" key="1">
    <source>
        <dbReference type="SAM" id="MobiDB-lite"/>
    </source>
</evidence>
<reference evidence="2 3" key="1">
    <citation type="submission" date="2018-11" db="EMBL/GenBank/DDBJ databases">
        <authorList>
            <consortium name="Pathogen Informatics"/>
        </authorList>
    </citation>
    <scope>NUCLEOTIDE SEQUENCE [LARGE SCALE GENOMIC DNA]</scope>
</reference>
<protein>
    <submittedName>
        <fullName evidence="2">Uncharacterized protein</fullName>
    </submittedName>
</protein>
<name>A0A3P6TA09_DIBLA</name>
<organism evidence="2 3">
    <name type="scientific">Dibothriocephalus latus</name>
    <name type="common">Fish tapeworm</name>
    <name type="synonym">Diphyllobothrium latum</name>
    <dbReference type="NCBI Taxonomy" id="60516"/>
    <lineage>
        <taxon>Eukaryota</taxon>
        <taxon>Metazoa</taxon>
        <taxon>Spiralia</taxon>
        <taxon>Lophotrochozoa</taxon>
        <taxon>Platyhelminthes</taxon>
        <taxon>Cestoda</taxon>
        <taxon>Eucestoda</taxon>
        <taxon>Diphyllobothriidea</taxon>
        <taxon>Diphyllobothriidae</taxon>
        <taxon>Dibothriocephalus</taxon>
    </lineage>
</organism>
<dbReference type="AlphaFoldDB" id="A0A3P6TA09"/>
<evidence type="ECO:0000313" key="2">
    <source>
        <dbReference type="EMBL" id="VDK80149.1"/>
    </source>
</evidence>
<keyword evidence="3" id="KW-1185">Reference proteome</keyword>
<evidence type="ECO:0000313" key="3">
    <source>
        <dbReference type="Proteomes" id="UP000281553"/>
    </source>
</evidence>
<feature type="non-terminal residue" evidence="2">
    <location>
        <position position="66"/>
    </location>
</feature>
<accession>A0A3P6TA09</accession>
<gene>
    <name evidence="2" type="ORF">DILT_LOCUS3076</name>
</gene>
<feature type="compositionally biased region" description="Basic and acidic residues" evidence="1">
    <location>
        <begin position="57"/>
        <end position="66"/>
    </location>
</feature>
<dbReference type="EMBL" id="UYRU01043085">
    <property type="protein sequence ID" value="VDK80149.1"/>
    <property type="molecule type" value="Genomic_DNA"/>
</dbReference>
<sequence>MCFNPVLDRRSNAWCLAHPNFCPRVVHTQAESIEFAGQSTGKFGGKQAFSGGGGGDSDLHEGRGLN</sequence>
<proteinExistence type="predicted"/>
<feature type="region of interest" description="Disordered" evidence="1">
    <location>
        <begin position="44"/>
        <end position="66"/>
    </location>
</feature>